<name>A0ABW5CSP6_9BACT</name>
<keyword evidence="3" id="KW-1185">Reference proteome</keyword>
<gene>
    <name evidence="2" type="ORF">ACFSKP_02360</name>
</gene>
<evidence type="ECO:0000313" key="3">
    <source>
        <dbReference type="Proteomes" id="UP001597374"/>
    </source>
</evidence>
<dbReference type="Proteomes" id="UP001597374">
    <property type="component" value="Unassembled WGS sequence"/>
</dbReference>
<accession>A0ABW5CSP6</accession>
<dbReference type="RefSeq" id="WP_250429530.1">
    <property type="nucleotide sequence ID" value="NZ_JALPRR010000002.1"/>
</dbReference>
<sequence length="222" mass="25318">MLLVLGTSTRLLAQTEPDTVRRKPTLPTGPTPTQRQQQQQPLPPPRVIEMPPVQEQPPVVEKQEDEFKEKVPLMHRLYWGGGFGLQFGTYTAVSLSPLVGYRVTEKFWLGGGVTYQYQGGEGISLQNVGGKVYAQQEVYRNFLVHAEYEVLSVEYLTSYYNGYYEKDREVMSLPMAGLGYRQFLSNKVSSDILVLYNFNDEFPNPYSNPVIRVNFNFAFVGR</sequence>
<protein>
    <submittedName>
        <fullName evidence="2">Outer membrane protein transport protein</fullName>
    </submittedName>
</protein>
<feature type="region of interest" description="Disordered" evidence="1">
    <location>
        <begin position="13"/>
        <end position="56"/>
    </location>
</feature>
<dbReference type="SUPFAM" id="SSF56935">
    <property type="entry name" value="Porins"/>
    <property type="match status" value="1"/>
</dbReference>
<organism evidence="2 3">
    <name type="scientific">Pontibacter ruber</name>
    <dbReference type="NCBI Taxonomy" id="1343895"/>
    <lineage>
        <taxon>Bacteria</taxon>
        <taxon>Pseudomonadati</taxon>
        <taxon>Bacteroidota</taxon>
        <taxon>Cytophagia</taxon>
        <taxon>Cytophagales</taxon>
        <taxon>Hymenobacteraceae</taxon>
        <taxon>Pontibacter</taxon>
    </lineage>
</organism>
<evidence type="ECO:0000313" key="2">
    <source>
        <dbReference type="EMBL" id="MFD2245078.1"/>
    </source>
</evidence>
<evidence type="ECO:0000256" key="1">
    <source>
        <dbReference type="SAM" id="MobiDB-lite"/>
    </source>
</evidence>
<comment type="caution">
    <text evidence="2">The sequence shown here is derived from an EMBL/GenBank/DDBJ whole genome shotgun (WGS) entry which is preliminary data.</text>
</comment>
<proteinExistence type="predicted"/>
<feature type="compositionally biased region" description="Low complexity" evidence="1">
    <location>
        <begin position="25"/>
        <end position="40"/>
    </location>
</feature>
<reference evidence="3" key="1">
    <citation type="journal article" date="2019" name="Int. J. Syst. Evol. Microbiol.">
        <title>The Global Catalogue of Microorganisms (GCM) 10K type strain sequencing project: providing services to taxonomists for standard genome sequencing and annotation.</title>
        <authorList>
            <consortium name="The Broad Institute Genomics Platform"/>
            <consortium name="The Broad Institute Genome Sequencing Center for Infectious Disease"/>
            <person name="Wu L."/>
            <person name="Ma J."/>
        </authorList>
    </citation>
    <scope>NUCLEOTIDE SEQUENCE [LARGE SCALE GENOMIC DNA]</scope>
    <source>
        <strain evidence="3">CGMCC 4.1782</strain>
    </source>
</reference>
<dbReference type="EMBL" id="JBHUIM010000001">
    <property type="protein sequence ID" value="MFD2245078.1"/>
    <property type="molecule type" value="Genomic_DNA"/>
</dbReference>